<comment type="similarity">
    <text evidence="1">Belongs to the sulfotransferase 1 family.</text>
</comment>
<dbReference type="InterPro" id="IPR000863">
    <property type="entry name" value="Sulfotransferase_dom"/>
</dbReference>
<reference evidence="6" key="1">
    <citation type="submission" date="2025-08" db="UniProtKB">
        <authorList>
            <consortium name="RefSeq"/>
        </authorList>
    </citation>
    <scope>IDENTIFICATION</scope>
</reference>
<dbReference type="KEGG" id="aplc:110985639"/>
<evidence type="ECO:0000259" key="4">
    <source>
        <dbReference type="Pfam" id="PF00685"/>
    </source>
</evidence>
<dbReference type="GeneID" id="110985639"/>
<evidence type="ECO:0000313" key="6">
    <source>
        <dbReference type="RefSeq" id="XP_022102499.1"/>
    </source>
</evidence>
<dbReference type="SUPFAM" id="SSF52540">
    <property type="entry name" value="P-loop containing nucleoside triphosphate hydrolases"/>
    <property type="match status" value="1"/>
</dbReference>
<dbReference type="AlphaFoldDB" id="A0A8B7ZA06"/>
<keyword evidence="2" id="KW-0808">Transferase</keyword>
<organism evidence="5 6">
    <name type="scientific">Acanthaster planci</name>
    <name type="common">Crown-of-thorns starfish</name>
    <dbReference type="NCBI Taxonomy" id="133434"/>
    <lineage>
        <taxon>Eukaryota</taxon>
        <taxon>Metazoa</taxon>
        <taxon>Echinodermata</taxon>
        <taxon>Eleutherozoa</taxon>
        <taxon>Asterozoa</taxon>
        <taxon>Asteroidea</taxon>
        <taxon>Valvatacea</taxon>
        <taxon>Valvatida</taxon>
        <taxon>Acanthasteridae</taxon>
        <taxon>Acanthaster</taxon>
    </lineage>
</organism>
<dbReference type="PANTHER" id="PTHR11783">
    <property type="entry name" value="SULFOTRANSFERASE SULT"/>
    <property type="match status" value="1"/>
</dbReference>
<sequence>MTVSSRRPPRPVPEFKDVPTWKAPRIINSHLPEEKIPEQIYQGKGKVVFVIRNPKDVAVSFWHFAVPWKFDKRYEDWECFFQMFLEGETIYGSWFDYTLNFWKKHRYDKNFLFLKFEDMKQDIKGAVIQIADFLGKPLSEESINRVIECSSLESMKRRFNTSASNPQLVKESPSPGPEINVDRTPPGTMTTKEILAKYSLGAAGIIRKGIIGDWKSKLTVAQNEAFDALYREKMVGSGLKIQFE</sequence>
<dbReference type="OrthoDB" id="205623at2759"/>
<name>A0A8B7ZA06_ACAPL</name>
<gene>
    <name evidence="6" type="primary">LOC110985639</name>
</gene>
<proteinExistence type="inferred from homology"/>
<evidence type="ECO:0000256" key="3">
    <source>
        <dbReference type="SAM" id="MobiDB-lite"/>
    </source>
</evidence>
<dbReference type="Proteomes" id="UP000694845">
    <property type="component" value="Unplaced"/>
</dbReference>
<feature type="region of interest" description="Disordered" evidence="3">
    <location>
        <begin position="162"/>
        <end position="187"/>
    </location>
</feature>
<feature type="domain" description="Sulfotransferase" evidence="4">
    <location>
        <begin position="17"/>
        <end position="158"/>
    </location>
</feature>
<feature type="domain" description="Sulfotransferase" evidence="4">
    <location>
        <begin position="203"/>
        <end position="237"/>
    </location>
</feature>
<evidence type="ECO:0000256" key="1">
    <source>
        <dbReference type="ARBA" id="ARBA00005771"/>
    </source>
</evidence>
<accession>A0A8B7ZA06</accession>
<dbReference type="GO" id="GO:0008146">
    <property type="term" value="F:sulfotransferase activity"/>
    <property type="evidence" value="ECO:0007669"/>
    <property type="project" value="InterPro"/>
</dbReference>
<evidence type="ECO:0000256" key="2">
    <source>
        <dbReference type="ARBA" id="ARBA00022679"/>
    </source>
</evidence>
<dbReference type="RefSeq" id="XP_022102499.1">
    <property type="nucleotide sequence ID" value="XM_022246807.1"/>
</dbReference>
<evidence type="ECO:0000313" key="5">
    <source>
        <dbReference type="Proteomes" id="UP000694845"/>
    </source>
</evidence>
<dbReference type="Pfam" id="PF00685">
    <property type="entry name" value="Sulfotransfer_1"/>
    <property type="match status" value="2"/>
</dbReference>
<dbReference type="Gene3D" id="3.40.50.300">
    <property type="entry name" value="P-loop containing nucleotide triphosphate hydrolases"/>
    <property type="match status" value="1"/>
</dbReference>
<protein>
    <submittedName>
        <fullName evidence="6">Bile salt sulfotransferase-like</fullName>
    </submittedName>
</protein>
<dbReference type="OMA" id="MFLEGET"/>
<dbReference type="InterPro" id="IPR027417">
    <property type="entry name" value="P-loop_NTPase"/>
</dbReference>
<keyword evidence="5" id="KW-1185">Reference proteome</keyword>